<dbReference type="InterPro" id="IPR001314">
    <property type="entry name" value="Peptidase_S1A"/>
</dbReference>
<dbReference type="VEuPathDB" id="VectorBase:ADAC002014"/>
<protein>
    <submittedName>
        <fullName evidence="11">Tryptase</fullName>
    </submittedName>
</protein>
<dbReference type="GO" id="GO:0004252">
    <property type="term" value="F:serine-type endopeptidase activity"/>
    <property type="evidence" value="ECO:0007669"/>
    <property type="project" value="InterPro"/>
</dbReference>
<dbReference type="PANTHER" id="PTHR24260:SF147">
    <property type="entry name" value="EG:BACR7A4.3 PROTEIN-RELATED"/>
    <property type="match status" value="1"/>
</dbReference>
<reference evidence="11" key="2">
    <citation type="submission" date="2010-05" db="EMBL/GenBank/DDBJ databases">
        <authorList>
            <person name="Almeida L.G."/>
            <person name="Nicolas M.F."/>
            <person name="Souza R.C."/>
            <person name="Vasconcelos A.T.R."/>
        </authorList>
    </citation>
    <scope>NUCLEOTIDE SEQUENCE</scope>
</reference>
<dbReference type="PRINTS" id="PR00722">
    <property type="entry name" value="CHYMOTRYPSIN"/>
</dbReference>
<feature type="domain" description="Peptidase S1" evidence="10">
    <location>
        <begin position="20"/>
        <end position="274"/>
    </location>
</feature>
<dbReference type="PROSITE" id="PS00134">
    <property type="entry name" value="TRYPSIN_HIS"/>
    <property type="match status" value="1"/>
</dbReference>
<dbReference type="HOGENOM" id="CLU_006842_0_3_1"/>
<keyword evidence="5" id="KW-0391">Immunity</keyword>
<dbReference type="Proteomes" id="UP000000673">
    <property type="component" value="Unassembled WGS sequence"/>
</dbReference>
<dbReference type="InterPro" id="IPR009003">
    <property type="entry name" value="Peptidase_S1_PA"/>
</dbReference>
<organism evidence="11">
    <name type="scientific">Anopheles darlingi</name>
    <name type="common">Mosquito</name>
    <dbReference type="NCBI Taxonomy" id="43151"/>
    <lineage>
        <taxon>Eukaryota</taxon>
        <taxon>Metazoa</taxon>
        <taxon>Ecdysozoa</taxon>
        <taxon>Arthropoda</taxon>
        <taxon>Hexapoda</taxon>
        <taxon>Insecta</taxon>
        <taxon>Pterygota</taxon>
        <taxon>Neoptera</taxon>
        <taxon>Endopterygota</taxon>
        <taxon>Diptera</taxon>
        <taxon>Nematocera</taxon>
        <taxon>Culicoidea</taxon>
        <taxon>Culicidae</taxon>
        <taxon>Anophelinae</taxon>
        <taxon>Anopheles</taxon>
    </lineage>
</organism>
<keyword evidence="6" id="KW-1015">Disulfide bond</keyword>
<evidence type="ECO:0000256" key="5">
    <source>
        <dbReference type="ARBA" id="ARBA00022859"/>
    </source>
</evidence>
<reference evidence="11 13" key="1">
    <citation type="journal article" date="2010" name="BMC Genomics">
        <title>Combination of measures distinguishes pre-miRNAs from other stem-loops in the genome of the newly sequenced Anopheles darlingi.</title>
        <authorList>
            <person name="Mendes N.D."/>
            <person name="Freitas A.T."/>
            <person name="Vasconcelos A.T."/>
            <person name="Sagot M.F."/>
        </authorList>
    </citation>
    <scope>NUCLEOTIDE SEQUENCE</scope>
</reference>
<reference evidence="11" key="3">
    <citation type="journal article" date="2013" name="Nucleic Acids Res.">
        <title>The genome of Anopheles darlingi, the main neotropical malaria vector.</title>
        <authorList>
            <person name="Marinotti O."/>
            <person name="Cerqueira G.C."/>
            <person name="de Almeida L.G."/>
            <person name="Ferro M.I."/>
            <person name="Loreto E.L."/>
            <person name="Zaha A."/>
            <person name="Teixeira S.M."/>
            <person name="Wespiser A.R."/>
            <person name="Almeida E Silva A."/>
            <person name="Schlindwein A.D."/>
            <person name="Pacheco A.C."/>
            <person name="Silva A.L."/>
            <person name="Graveley B.R."/>
            <person name="Walenz B.P."/>
            <person name="Lima Bde A."/>
            <person name="Ribeiro C.A."/>
            <person name="Nunes-Silva C.G."/>
            <person name="de Carvalho C.R."/>
            <person name="Soares C.M."/>
            <person name="de Menezes C.B."/>
            <person name="Matiolli C."/>
            <person name="Caffrey D."/>
            <person name="Araujo D.A."/>
            <person name="de Oliveira D.M."/>
            <person name="Golenbock D."/>
            <person name="Grisard E.C."/>
            <person name="Fantinatti-Garboggini F."/>
            <person name="de Carvalho F.M."/>
            <person name="Barcellos F.G."/>
            <person name="Prosdocimi F."/>
            <person name="May G."/>
            <person name="Azevedo Junior G.M."/>
            <person name="Guimaraes G.M."/>
            <person name="Goldman G.H."/>
            <person name="Padilha I.Q."/>
            <person name="Batista Jda S."/>
            <person name="Ferro J.A."/>
            <person name="Ribeiro J.M."/>
            <person name="Fietto J.L."/>
            <person name="Dabbas K.M."/>
            <person name="Cerdeira L."/>
            <person name="Agnez-Lima L.F."/>
            <person name="Brocchi M."/>
            <person name="de Carvalho M.O."/>
            <person name="Teixeira Mde M."/>
            <person name="Diniz Maia Mde M."/>
            <person name="Goldman M.H."/>
            <person name="Cruz Schneider M.P."/>
            <person name="Felipe M.S."/>
            <person name="Hungria M."/>
            <person name="Nicolas M.F."/>
            <person name="Pereira M."/>
            <person name="Montes M.A."/>
            <person name="Cantao M.E."/>
            <person name="Vincentz M."/>
            <person name="Rafael M.S."/>
            <person name="Silverman N."/>
            <person name="Stoco P.H."/>
            <person name="Souza R.C."/>
            <person name="Vicentini R."/>
            <person name="Gazzinelli R.T."/>
            <person name="Neves Rde O."/>
            <person name="Silva R."/>
            <person name="Astolfi-Filho S."/>
            <person name="Maciel T.E."/>
            <person name="Urmenyi T.P."/>
            <person name="Tadei W.P."/>
            <person name="Camargo E.P."/>
            <person name="de Vasconcelos A.T."/>
        </authorList>
    </citation>
    <scope>NUCLEOTIDE SEQUENCE</scope>
</reference>
<evidence type="ECO:0000256" key="8">
    <source>
        <dbReference type="ARBA" id="ARBA00024195"/>
    </source>
</evidence>
<sequence>MTSSFTCAIWLFWLFLICVIVHGQILDTTFDIRENEPANIVLPNHQESLDDCHFRYYEFGKSSINKPAFGIPAYLREFAHMTAIGWSQPDKTTMWNCGGSLIWENFVLTAAHCTEDANNLPPDVVRLGDIDLFNDSDNQYAQQITIVEIIRHPEHRFSARYHDIALLRLERKVVFVIADPFLAHKPDKRISTGLHDTVAPACLWNNDEIRFNTLEATGWGDTGFAQSRTPTLLKVLLRPVDREECSEHYRNIRGLRAGLHDYQMCAGHALMDTCPVNMI</sequence>
<evidence type="ECO:0000259" key="10">
    <source>
        <dbReference type="PROSITE" id="PS50240"/>
    </source>
</evidence>
<keyword evidence="7" id="KW-0325">Glycoprotein</keyword>
<keyword evidence="2" id="KW-0964">Secreted</keyword>
<evidence type="ECO:0000313" key="11">
    <source>
        <dbReference type="EMBL" id="ETN66203.1"/>
    </source>
</evidence>
<dbReference type="InterPro" id="IPR018114">
    <property type="entry name" value="TRYPSIN_HIS"/>
</dbReference>
<dbReference type="SUPFAM" id="SSF50494">
    <property type="entry name" value="Trypsin-like serine proteases"/>
    <property type="match status" value="1"/>
</dbReference>
<dbReference type="EMBL" id="ADMH02000494">
    <property type="protein sequence ID" value="ETN66203.1"/>
    <property type="molecule type" value="Genomic_DNA"/>
</dbReference>
<dbReference type="InterPro" id="IPR001254">
    <property type="entry name" value="Trypsin_dom"/>
</dbReference>
<dbReference type="PROSITE" id="PS50240">
    <property type="entry name" value="TRYPSIN_DOM"/>
    <property type="match status" value="1"/>
</dbReference>
<keyword evidence="13" id="KW-1185">Reference proteome</keyword>
<evidence type="ECO:0000313" key="13">
    <source>
        <dbReference type="Proteomes" id="UP000000673"/>
    </source>
</evidence>
<comment type="subcellular location">
    <subcellularLocation>
        <location evidence="1">Secreted</location>
    </subcellularLocation>
</comment>
<proteinExistence type="inferred from homology"/>
<dbReference type="GO" id="GO:0005576">
    <property type="term" value="C:extracellular region"/>
    <property type="evidence" value="ECO:0007669"/>
    <property type="project" value="UniProtKB-SubCell"/>
</dbReference>
<dbReference type="GO" id="GO:0045087">
    <property type="term" value="P:innate immune response"/>
    <property type="evidence" value="ECO:0007669"/>
    <property type="project" value="UniProtKB-KW"/>
</dbReference>
<evidence type="ECO:0000256" key="3">
    <source>
        <dbReference type="ARBA" id="ARBA00022588"/>
    </source>
</evidence>
<evidence type="ECO:0000256" key="1">
    <source>
        <dbReference type="ARBA" id="ARBA00004613"/>
    </source>
</evidence>
<evidence type="ECO:0000256" key="7">
    <source>
        <dbReference type="ARBA" id="ARBA00023180"/>
    </source>
</evidence>
<comment type="similarity">
    <text evidence="8">Belongs to the peptidase S1 family. CLIP subfamily.</text>
</comment>
<keyword evidence="4 9" id="KW-0732">Signal</keyword>
<dbReference type="FunFam" id="2.40.10.10:FF:000028">
    <property type="entry name" value="Serine protease easter"/>
    <property type="match status" value="1"/>
</dbReference>
<dbReference type="SMART" id="SM00020">
    <property type="entry name" value="Tryp_SPc"/>
    <property type="match status" value="1"/>
</dbReference>
<dbReference type="InterPro" id="IPR051333">
    <property type="entry name" value="CLIP_Serine_Protease"/>
</dbReference>
<dbReference type="AlphaFoldDB" id="W5JSC1"/>
<feature type="signal peptide" evidence="9">
    <location>
        <begin position="1"/>
        <end position="23"/>
    </location>
</feature>
<dbReference type="STRING" id="43151.W5JSC1"/>
<keyword evidence="3" id="KW-0399">Innate immunity</keyword>
<reference evidence="12" key="4">
    <citation type="submission" date="2015-06" db="UniProtKB">
        <authorList>
            <consortium name="EnsemblMetazoa"/>
        </authorList>
    </citation>
    <scope>IDENTIFICATION</scope>
</reference>
<dbReference type="Pfam" id="PF00089">
    <property type="entry name" value="Trypsin"/>
    <property type="match status" value="1"/>
</dbReference>
<evidence type="ECO:0000256" key="4">
    <source>
        <dbReference type="ARBA" id="ARBA00022729"/>
    </source>
</evidence>
<dbReference type="eggNOG" id="KOG3627">
    <property type="taxonomic scope" value="Eukaryota"/>
</dbReference>
<evidence type="ECO:0000313" key="12">
    <source>
        <dbReference type="EnsemblMetazoa" id="ADAC002014-PA"/>
    </source>
</evidence>
<dbReference type="PANTHER" id="PTHR24260">
    <property type="match status" value="1"/>
</dbReference>
<dbReference type="Gene3D" id="2.40.10.10">
    <property type="entry name" value="Trypsin-like serine proteases"/>
    <property type="match status" value="2"/>
</dbReference>
<dbReference type="CDD" id="cd00190">
    <property type="entry name" value="Tryp_SPc"/>
    <property type="match status" value="1"/>
</dbReference>
<gene>
    <name evidence="11" type="ORF">AND_002014</name>
</gene>
<name>W5JSC1_ANODA</name>
<evidence type="ECO:0000256" key="6">
    <source>
        <dbReference type="ARBA" id="ARBA00023157"/>
    </source>
</evidence>
<feature type="chain" id="PRO_5010155888" evidence="9">
    <location>
        <begin position="24"/>
        <end position="279"/>
    </location>
</feature>
<dbReference type="EnsemblMetazoa" id="ADAC002014-RA">
    <property type="protein sequence ID" value="ADAC002014-PA"/>
    <property type="gene ID" value="ADAC002014"/>
</dbReference>
<accession>W5JSC1</accession>
<evidence type="ECO:0000256" key="9">
    <source>
        <dbReference type="SAM" id="SignalP"/>
    </source>
</evidence>
<evidence type="ECO:0000256" key="2">
    <source>
        <dbReference type="ARBA" id="ARBA00022525"/>
    </source>
</evidence>
<dbReference type="GO" id="GO:0006508">
    <property type="term" value="P:proteolysis"/>
    <property type="evidence" value="ECO:0007669"/>
    <property type="project" value="InterPro"/>
</dbReference>
<dbReference type="VEuPathDB" id="VectorBase:ADAR2_011846"/>
<dbReference type="InterPro" id="IPR043504">
    <property type="entry name" value="Peptidase_S1_PA_chymotrypsin"/>
</dbReference>